<dbReference type="PANTHER" id="PTHR45774:SF3">
    <property type="entry name" value="BTB (POZ) DOMAIN-CONTAINING 2B-RELATED"/>
    <property type="match status" value="1"/>
</dbReference>
<dbReference type="PANTHER" id="PTHR45774">
    <property type="entry name" value="BTB/POZ DOMAIN-CONTAINING"/>
    <property type="match status" value="1"/>
</dbReference>
<dbReference type="EMBL" id="JEMT01027507">
    <property type="protein sequence ID" value="EXX56849.1"/>
    <property type="molecule type" value="Genomic_DNA"/>
</dbReference>
<dbReference type="AlphaFoldDB" id="A0A015JPE6"/>
<gene>
    <name evidence="2" type="ORF">RirG_212520</name>
</gene>
<evidence type="ECO:0000259" key="1">
    <source>
        <dbReference type="Pfam" id="PF07707"/>
    </source>
</evidence>
<dbReference type="Proteomes" id="UP000022910">
    <property type="component" value="Unassembled WGS sequence"/>
</dbReference>
<dbReference type="SUPFAM" id="SSF54695">
    <property type="entry name" value="POZ domain"/>
    <property type="match status" value="1"/>
</dbReference>
<dbReference type="Gene3D" id="1.25.40.420">
    <property type="match status" value="1"/>
</dbReference>
<name>A0A015JPE6_RHIIW</name>
<evidence type="ECO:0000313" key="3">
    <source>
        <dbReference type="Proteomes" id="UP000022910"/>
    </source>
</evidence>
<dbReference type="InterPro" id="IPR011333">
    <property type="entry name" value="SKP1/BTB/POZ_sf"/>
</dbReference>
<dbReference type="InterPro" id="IPR011705">
    <property type="entry name" value="BACK"/>
</dbReference>
<keyword evidence="3" id="KW-1185">Reference proteome</keyword>
<dbReference type="Pfam" id="PF07707">
    <property type="entry name" value="BACK"/>
    <property type="match status" value="1"/>
</dbReference>
<sequence>MDDKLLQKLSQNLLEILYDDEYCDITIEVGDDPYIKIFRAHMIYLWGKLSLEEYDPLVIIKILVAASELSLQELVDYIQSFLTKNKADWMEENFNLIYQTSFEKDSFLELQNYCTNLISNNPNKIFKSLDFSTIPENLLVSLIQSDNLQMNEIQVWENVLKWGFTQNPDFPSNLSNFSKDDFNSPKNTLQKCIPYVRFYNLTSREFFRNVVPYKKILPKELYMDLLKTYLDPDDEPNDKPKPRKGINNSFKLSSETSLQYQNFTTSDGTGSDVWIKDFSISDDIVVTEVGDDEVPKNWEEQLKEFT</sequence>
<evidence type="ECO:0000313" key="2">
    <source>
        <dbReference type="EMBL" id="EXX56849.1"/>
    </source>
</evidence>
<protein>
    <recommendedName>
        <fullName evidence="1">BACK domain-containing protein</fullName>
    </recommendedName>
</protein>
<reference evidence="2 3" key="1">
    <citation type="submission" date="2014-02" db="EMBL/GenBank/DDBJ databases">
        <title>Single nucleus genome sequencing reveals high similarity among nuclei of an endomycorrhizal fungus.</title>
        <authorList>
            <person name="Lin K."/>
            <person name="Geurts R."/>
            <person name="Zhang Z."/>
            <person name="Limpens E."/>
            <person name="Saunders D.G."/>
            <person name="Mu D."/>
            <person name="Pang E."/>
            <person name="Cao H."/>
            <person name="Cha H."/>
            <person name="Lin T."/>
            <person name="Zhou Q."/>
            <person name="Shang Y."/>
            <person name="Li Y."/>
            <person name="Ivanov S."/>
            <person name="Sharma T."/>
            <person name="Velzen R.V."/>
            <person name="Ruijter N.D."/>
            <person name="Aanen D.K."/>
            <person name="Win J."/>
            <person name="Kamoun S."/>
            <person name="Bisseling T."/>
            <person name="Huang S."/>
        </authorList>
    </citation>
    <scope>NUCLEOTIDE SEQUENCE [LARGE SCALE GENOMIC DNA]</scope>
    <source>
        <strain evidence="3">DAOM197198w</strain>
    </source>
</reference>
<dbReference type="HOGENOM" id="CLU_021542_2_1_1"/>
<proteinExistence type="predicted"/>
<comment type="caution">
    <text evidence="2">The sequence shown here is derived from an EMBL/GenBank/DDBJ whole genome shotgun (WGS) entry which is preliminary data.</text>
</comment>
<organism evidence="2 3">
    <name type="scientific">Rhizophagus irregularis (strain DAOM 197198w)</name>
    <name type="common">Glomus intraradices</name>
    <dbReference type="NCBI Taxonomy" id="1432141"/>
    <lineage>
        <taxon>Eukaryota</taxon>
        <taxon>Fungi</taxon>
        <taxon>Fungi incertae sedis</taxon>
        <taxon>Mucoromycota</taxon>
        <taxon>Glomeromycotina</taxon>
        <taxon>Glomeromycetes</taxon>
        <taxon>Glomerales</taxon>
        <taxon>Glomeraceae</taxon>
        <taxon>Rhizophagus</taxon>
    </lineage>
</organism>
<feature type="domain" description="BACK" evidence="1">
    <location>
        <begin position="108"/>
        <end position="163"/>
    </location>
</feature>
<accession>A0A015JPE6</accession>